<protein>
    <recommendedName>
        <fullName evidence="9">Ribosomal RNA small subunit methyltransferase Nep1</fullName>
        <ecNumber evidence="9">2.1.1.-</ecNumber>
    </recommendedName>
    <alternativeName>
        <fullName evidence="9">16S rRNA (pseudouridine-N1-)-methyltransferase Nep1</fullName>
    </alternativeName>
</protein>
<evidence type="ECO:0000256" key="2">
    <source>
        <dbReference type="ARBA" id="ARBA00022517"/>
    </source>
</evidence>
<dbReference type="FunCoup" id="Q6L170">
    <property type="interactions" value="126"/>
</dbReference>
<evidence type="ECO:0000313" key="11">
    <source>
        <dbReference type="EMBL" id="SMD30411.1"/>
    </source>
</evidence>
<sequence>MLNIVIGDAELETIPDEMRNDPVLRRMANKNKKDINYMLLDSNYMHSIIERYYPGKSNRFGRPDIIYIFLEVALESILNKSGNLRIFIHTKRNKVIEINPEVRLPKSYNRFQGLIEDLFRKNRIVYNGNTLLDMYDMDLLSLLSRFNNVIVLSPHGEKNRLNNIISDDVCFLIGGFSEGDYITDVYKKYKSYSIFNEELTIWSVGMEVITEYERFKGLL</sequence>
<dbReference type="EMBL" id="AE017261">
    <property type="protein sequence ID" value="AAT43282.1"/>
    <property type="molecule type" value="Genomic_DNA"/>
</dbReference>
<feature type="site" description="Interaction with substrate rRNA" evidence="9">
    <location>
        <position position="110"/>
    </location>
</feature>
<dbReference type="PANTHER" id="PTHR12636">
    <property type="entry name" value="NEP1/MRA1"/>
    <property type="match status" value="1"/>
</dbReference>
<feature type="binding site" evidence="9">
    <location>
        <position position="174"/>
    </location>
    <ligand>
        <name>S-adenosyl-L-methionine</name>
        <dbReference type="ChEBI" id="CHEBI:59789"/>
    </ligand>
</feature>
<keyword evidence="8 9" id="KW-0694">RNA-binding</keyword>
<dbReference type="InterPro" id="IPR023503">
    <property type="entry name" value="Ribosome_NEP1_arc"/>
</dbReference>
<evidence type="ECO:0000256" key="7">
    <source>
        <dbReference type="ARBA" id="ARBA00022730"/>
    </source>
</evidence>
<dbReference type="GeneID" id="2844324"/>
<dbReference type="KEGG" id="pto:PTO0697"/>
<dbReference type="InParanoid" id="Q6L170"/>
<comment type="catalytic activity">
    <reaction evidence="9">
        <text>a pseudouridine in rRNA + S-adenosyl-L-methionine = an N(1)-methylpseudouridine in rRNA + S-adenosyl-L-homocysteine + H(+)</text>
        <dbReference type="Rhea" id="RHEA:46696"/>
        <dbReference type="Rhea" id="RHEA-COMP:11634"/>
        <dbReference type="Rhea" id="RHEA-COMP:13933"/>
        <dbReference type="ChEBI" id="CHEBI:15378"/>
        <dbReference type="ChEBI" id="CHEBI:57856"/>
        <dbReference type="ChEBI" id="CHEBI:59789"/>
        <dbReference type="ChEBI" id="CHEBI:65314"/>
        <dbReference type="ChEBI" id="CHEBI:74890"/>
    </reaction>
</comment>
<dbReference type="SUPFAM" id="SSF75217">
    <property type="entry name" value="alpha/beta knot"/>
    <property type="match status" value="1"/>
</dbReference>
<evidence type="ECO:0000256" key="8">
    <source>
        <dbReference type="ARBA" id="ARBA00022884"/>
    </source>
</evidence>
<dbReference type="NCBIfam" id="NF003204">
    <property type="entry name" value="PRK04171.1-3"/>
    <property type="match status" value="1"/>
</dbReference>
<dbReference type="Pfam" id="PF03587">
    <property type="entry name" value="EMG1"/>
    <property type="match status" value="1"/>
</dbReference>
<dbReference type="Proteomes" id="UP000000438">
    <property type="component" value="Chromosome"/>
</dbReference>
<keyword evidence="4 9" id="KW-0489">Methyltransferase</keyword>
<dbReference type="EC" id="2.1.1.-" evidence="9"/>
<keyword evidence="2 9" id="KW-0690">Ribosome biogenesis</keyword>
<comment type="function">
    <text evidence="9">Methyltransferase involved in ribosomal biogenesis. Specifically catalyzes the N1-methylation of the pseudouridine corresponding to position 914 in M.jannaschii 16S rRNA.</text>
</comment>
<feature type="site" description="Stabilizes Arg-xx" evidence="9">
    <location>
        <position position="64"/>
    </location>
</feature>
<feature type="binding site" evidence="9">
    <location>
        <position position="179"/>
    </location>
    <ligand>
        <name>S-adenosyl-L-methionine</name>
        <dbReference type="ChEBI" id="CHEBI:59789"/>
    </ligand>
</feature>
<dbReference type="InterPro" id="IPR029028">
    <property type="entry name" value="Alpha/beta_knot_MTases"/>
</dbReference>
<comment type="subunit">
    <text evidence="9">Homodimer.</text>
</comment>
<name>Q6L170_PICTO</name>
<feature type="site" description="Interaction with substrate rRNA" evidence="9">
    <location>
        <position position="106"/>
    </location>
</feature>
<dbReference type="CDD" id="cd18088">
    <property type="entry name" value="Nep1-like"/>
    <property type="match status" value="1"/>
</dbReference>
<dbReference type="PaxDb" id="263820-PTO0697"/>
<evidence type="ECO:0000313" key="13">
    <source>
        <dbReference type="Proteomes" id="UP000192315"/>
    </source>
</evidence>
<evidence type="ECO:0000256" key="5">
    <source>
        <dbReference type="ARBA" id="ARBA00022679"/>
    </source>
</evidence>
<gene>
    <name evidence="9" type="primary">nep1</name>
    <name evidence="10" type="ordered locus">PTO0697</name>
    <name evidence="11" type="ORF">SAMN02745355_0291</name>
</gene>
<keyword evidence="5 9" id="KW-0808">Transferase</keyword>
<dbReference type="InterPro" id="IPR005304">
    <property type="entry name" value="Rbsml_bgen_MeTrfase_EMG1/NEP1"/>
</dbReference>
<evidence type="ECO:0000256" key="1">
    <source>
        <dbReference type="ARBA" id="ARBA00008115"/>
    </source>
</evidence>
<keyword evidence="13" id="KW-1185">Reference proteome</keyword>
<keyword evidence="7 9" id="KW-0699">rRNA-binding</keyword>
<dbReference type="EMBL" id="FWYE01000001">
    <property type="protein sequence ID" value="SMD30411.1"/>
    <property type="molecule type" value="Genomic_DNA"/>
</dbReference>
<feature type="site" description="Interaction with substrate rRNA" evidence="9">
    <location>
        <position position="62"/>
    </location>
</feature>
<dbReference type="STRING" id="263820.PTO0697"/>
<accession>Q6L170</accession>
<dbReference type="GO" id="GO:0019843">
    <property type="term" value="F:rRNA binding"/>
    <property type="evidence" value="ECO:0007669"/>
    <property type="project" value="UniProtKB-UniRule"/>
</dbReference>
<evidence type="ECO:0000313" key="12">
    <source>
        <dbReference type="Proteomes" id="UP000000438"/>
    </source>
</evidence>
<reference evidence="10 12" key="1">
    <citation type="journal article" date="2004" name="Proc. Natl. Acad. Sci. U.S.A.">
        <title>Genome sequence of Picrophilus torridus and its implications for life around pH 0.</title>
        <authorList>
            <person name="Futterer O."/>
            <person name="Angelov A."/>
            <person name="Liesegang H."/>
            <person name="Gottschalk G."/>
            <person name="Schleper C."/>
            <person name="Schepers B."/>
            <person name="Dock C."/>
            <person name="Antranikian G."/>
            <person name="Liebl W."/>
        </authorList>
    </citation>
    <scope>NUCLEOTIDE SEQUENCE [LARGE SCALE GENOMIC DNA]</scope>
    <source>
        <strain evidence="12">ATCC 700027 / DSM 9790 / JCM 10055 / NBRC 100828</strain>
        <strain evidence="10">DSM 9790</strain>
    </source>
</reference>
<dbReference type="Proteomes" id="UP000192315">
    <property type="component" value="Unassembled WGS sequence"/>
</dbReference>
<keyword evidence="3 9" id="KW-0698">rRNA processing</keyword>
<dbReference type="eggNOG" id="arCOG04122">
    <property type="taxonomic scope" value="Archaea"/>
</dbReference>
<evidence type="ECO:0000256" key="4">
    <source>
        <dbReference type="ARBA" id="ARBA00022603"/>
    </source>
</evidence>
<dbReference type="InterPro" id="IPR029026">
    <property type="entry name" value="tRNA_m1G_MTases_N"/>
</dbReference>
<accession>A0A8G2FVS6</accession>
<dbReference type="HAMAP" id="MF_00554">
    <property type="entry name" value="NEP1"/>
    <property type="match status" value="1"/>
</dbReference>
<dbReference type="Gene3D" id="3.40.1280.10">
    <property type="match status" value="1"/>
</dbReference>
<reference evidence="11 13" key="3">
    <citation type="submission" date="2017-04" db="EMBL/GenBank/DDBJ databases">
        <authorList>
            <person name="Varghese N."/>
            <person name="Submissions S."/>
        </authorList>
    </citation>
    <scope>NUCLEOTIDE SEQUENCE [LARGE SCALE GENOMIC DNA]</scope>
    <source>
        <strain evidence="11 13">DSM 9789</strain>
    </source>
</reference>
<dbReference type="RefSeq" id="WP_011177498.1">
    <property type="nucleotide sequence ID" value="NC_005877.1"/>
</dbReference>
<evidence type="ECO:0000313" key="10">
    <source>
        <dbReference type="EMBL" id="AAT43282.1"/>
    </source>
</evidence>
<comment type="similarity">
    <text evidence="1 9">Belongs to the class IV-like SAM-binding methyltransferase superfamily. RNA methyltransferase NEP1 family.</text>
</comment>
<keyword evidence="6 9" id="KW-0949">S-adenosyl-L-methionine</keyword>
<evidence type="ECO:0000256" key="3">
    <source>
        <dbReference type="ARBA" id="ARBA00022552"/>
    </source>
</evidence>
<evidence type="ECO:0000256" key="6">
    <source>
        <dbReference type="ARBA" id="ARBA00022691"/>
    </source>
</evidence>
<dbReference type="GO" id="GO:0070037">
    <property type="term" value="F:rRNA (pseudouridine) methyltransferase activity"/>
    <property type="evidence" value="ECO:0007669"/>
    <property type="project" value="UniProtKB-UniRule"/>
</dbReference>
<dbReference type="OrthoDB" id="7612at2157"/>
<reference evidence="10" key="2">
    <citation type="submission" date="2004-02" db="EMBL/GenBank/DDBJ databases">
        <authorList>
            <person name="Fuetterer O."/>
            <person name="Angelov A."/>
            <person name="Liesegang H."/>
            <person name="Gottschalk G."/>
            <person name="Schleper C."/>
            <person name="Schepers B."/>
            <person name="Dock C."/>
            <person name="Antranikian G."/>
            <person name="Liebl W."/>
        </authorList>
    </citation>
    <scope>NUCLEOTIDE SEQUENCE</scope>
    <source>
        <strain evidence="10">DSM 9790</strain>
    </source>
</reference>
<organism evidence="10 12">
    <name type="scientific">Picrophilus torridus (strain ATCC 700027 / DSM 9790 / JCM 10055 / NBRC 100828 / KAW 2/3)</name>
    <dbReference type="NCBI Taxonomy" id="1122961"/>
    <lineage>
        <taxon>Archaea</taxon>
        <taxon>Methanobacteriati</taxon>
        <taxon>Thermoplasmatota</taxon>
        <taxon>Thermoplasmata</taxon>
        <taxon>Thermoplasmatales</taxon>
        <taxon>Picrophilaceae</taxon>
        <taxon>Picrophilus</taxon>
    </lineage>
</organism>
<dbReference type="PANTHER" id="PTHR12636:SF5">
    <property type="entry name" value="RIBOSOMAL RNA SMALL SUBUNIT METHYLTRANSFERASE NEP1"/>
    <property type="match status" value="1"/>
</dbReference>
<proteinExistence type="inferred from homology"/>
<feature type="binding site" evidence="9">
    <location>
        <begin position="194"/>
        <end position="199"/>
    </location>
    <ligand>
        <name>S-adenosyl-L-methionine</name>
        <dbReference type="ChEBI" id="CHEBI:59789"/>
    </ligand>
</feature>
<dbReference type="AlphaFoldDB" id="Q6L170"/>
<dbReference type="HOGENOM" id="CLU_055846_1_3_2"/>
<dbReference type="GO" id="GO:0070475">
    <property type="term" value="P:rRNA base methylation"/>
    <property type="evidence" value="ECO:0007669"/>
    <property type="project" value="InterPro"/>
</dbReference>
<feature type="site" description="Interaction with substrate rRNA" evidence="9">
    <location>
        <position position="103"/>
    </location>
</feature>
<evidence type="ECO:0000256" key="9">
    <source>
        <dbReference type="HAMAP-Rule" id="MF_00554"/>
    </source>
</evidence>